<accession>A0A221S2F5</accession>
<dbReference type="CDD" id="cd00320">
    <property type="entry name" value="cpn10"/>
    <property type="match status" value="1"/>
</dbReference>
<dbReference type="Pfam" id="PF00166">
    <property type="entry name" value="Cpn10"/>
    <property type="match status" value="1"/>
</dbReference>
<keyword evidence="1" id="KW-0143">Chaperone</keyword>
<organism evidence="2">
    <name type="scientific">uncultured virus</name>
    <dbReference type="NCBI Taxonomy" id="340016"/>
    <lineage>
        <taxon>Viruses</taxon>
        <taxon>environmental samples</taxon>
    </lineage>
</organism>
<reference evidence="2" key="1">
    <citation type="submission" date="2016-03" db="EMBL/GenBank/DDBJ databases">
        <title>Novel chaperonins are prevalent in the virioplankton and link to viral biology and ecology.</title>
        <authorList>
            <person name="Marine R.L."/>
            <person name="Nasko D.J."/>
            <person name="Polson S.W."/>
            <person name="Wommack K.E."/>
        </authorList>
    </citation>
    <scope>NUCLEOTIDE SEQUENCE</scope>
</reference>
<dbReference type="InterPro" id="IPR037124">
    <property type="entry name" value="Chaperonin_GroES_sf"/>
</dbReference>
<evidence type="ECO:0000313" key="2">
    <source>
        <dbReference type="EMBL" id="ASN63073.1"/>
    </source>
</evidence>
<evidence type="ECO:0000256" key="1">
    <source>
        <dbReference type="ARBA" id="ARBA00023186"/>
    </source>
</evidence>
<dbReference type="Gene3D" id="2.30.33.40">
    <property type="entry name" value="GroES chaperonin"/>
    <property type="match status" value="1"/>
</dbReference>
<dbReference type="PRINTS" id="PR00297">
    <property type="entry name" value="CHAPERONIN10"/>
</dbReference>
<dbReference type="EMBL" id="KU970479">
    <property type="protein sequence ID" value="ASN63073.1"/>
    <property type="molecule type" value="Genomic_DNA"/>
</dbReference>
<dbReference type="SUPFAM" id="SSF50129">
    <property type="entry name" value="GroES-like"/>
    <property type="match status" value="1"/>
</dbReference>
<proteinExistence type="predicted"/>
<dbReference type="GO" id="GO:0044183">
    <property type="term" value="F:protein folding chaperone"/>
    <property type="evidence" value="ECO:0007669"/>
    <property type="project" value="InterPro"/>
</dbReference>
<dbReference type="GO" id="GO:0005524">
    <property type="term" value="F:ATP binding"/>
    <property type="evidence" value="ECO:0007669"/>
    <property type="project" value="InterPro"/>
</dbReference>
<dbReference type="InterPro" id="IPR011032">
    <property type="entry name" value="GroES-like_sf"/>
</dbReference>
<dbReference type="SMART" id="SM00883">
    <property type="entry name" value="Cpn10"/>
    <property type="match status" value="1"/>
</dbReference>
<gene>
    <name evidence="2" type="primary">groES</name>
</gene>
<name>A0A221S2F5_9VIRU</name>
<dbReference type="InterPro" id="IPR020818">
    <property type="entry name" value="Chaperonin_GroES"/>
</dbReference>
<sequence length="91" mass="10420">MSKINKIQPIGKFIVVKEIEEEVKTSSGLLLSAQDSNEFRYKKATVIKPGTDVDVIKEGDIIHYDKGHSFKMMIHEEQYTIIQERDVVVVL</sequence>
<protein>
    <submittedName>
        <fullName evidence="2">Co-chaperonin GroES</fullName>
    </submittedName>
</protein>